<protein>
    <submittedName>
        <fullName evidence="4">14-3-3 protein epsilon</fullName>
    </submittedName>
</protein>
<feature type="site" description="Interaction with phosphoserine on interacting protein" evidence="2">
    <location>
        <position position="56"/>
    </location>
</feature>
<dbReference type="Proteomes" id="UP001174909">
    <property type="component" value="Unassembled WGS sequence"/>
</dbReference>
<evidence type="ECO:0000313" key="4">
    <source>
        <dbReference type="EMBL" id="CAI8023271.1"/>
    </source>
</evidence>
<dbReference type="InterPro" id="IPR000308">
    <property type="entry name" value="14-3-3"/>
</dbReference>
<dbReference type="SUPFAM" id="SSF48445">
    <property type="entry name" value="14-3-3 protein"/>
    <property type="match status" value="1"/>
</dbReference>
<dbReference type="AlphaFoldDB" id="A0AA35S7D3"/>
<evidence type="ECO:0000259" key="3">
    <source>
        <dbReference type="SMART" id="SM00101"/>
    </source>
</evidence>
<evidence type="ECO:0000256" key="1">
    <source>
        <dbReference type="ARBA" id="ARBA00006141"/>
    </source>
</evidence>
<dbReference type="PANTHER" id="PTHR18860">
    <property type="entry name" value="14-3-3 PROTEIN"/>
    <property type="match status" value="1"/>
</dbReference>
<accession>A0AA35S7D3</accession>
<dbReference type="EMBL" id="CASHTH010002001">
    <property type="protein sequence ID" value="CAI8023271.1"/>
    <property type="molecule type" value="Genomic_DNA"/>
</dbReference>
<feature type="site" description="Interaction with phosphoserine on interacting protein" evidence="2">
    <location>
        <position position="146"/>
    </location>
</feature>
<reference evidence="4" key="1">
    <citation type="submission" date="2023-03" db="EMBL/GenBank/DDBJ databases">
        <authorList>
            <person name="Steffen K."/>
            <person name="Cardenas P."/>
        </authorList>
    </citation>
    <scope>NUCLEOTIDE SEQUENCE</scope>
</reference>
<proteinExistence type="inferred from homology"/>
<evidence type="ECO:0000256" key="2">
    <source>
        <dbReference type="PIRSR" id="PIRSR000868-1"/>
    </source>
</evidence>
<comment type="caution">
    <text evidence="4">The sequence shown here is derived from an EMBL/GenBank/DDBJ whole genome shotgun (WGS) entry which is preliminary data.</text>
</comment>
<dbReference type="InterPro" id="IPR023410">
    <property type="entry name" value="14-3-3_domain"/>
</dbReference>
<sequence>MTVLYSFTDLWRAHDIPGVAEMVLAMRRVASLDVELSVEERNLLAVGYKNQVGTRRASWRAVTNIEHKEKRQEGVSVYCSTPYSRRRQGMGGKRLAAVIQYREGIEKELQDICGDVLSVLESHLLPHASSHESHVFYCKMKGDYYRYLTEVARGDARRQAAEQSLQAYQTACAVAKEQLSPTHPIRLGLALNFSVFYYEVLGSPECACTMAKTAFDAAVGDLGQLEEESYKETTLIMQLLRDNHKLWAADIQSNSLS</sequence>
<dbReference type="Gene3D" id="1.20.190.20">
    <property type="entry name" value="14-3-3 domain"/>
    <property type="match status" value="1"/>
</dbReference>
<name>A0AA35S7D3_GEOBA</name>
<dbReference type="Pfam" id="PF00244">
    <property type="entry name" value="14-3-3"/>
    <property type="match status" value="1"/>
</dbReference>
<feature type="domain" description="14-3-3" evidence="3">
    <location>
        <begin position="13"/>
        <end position="257"/>
    </location>
</feature>
<dbReference type="PIRSF" id="PIRSF000868">
    <property type="entry name" value="14-3-3"/>
    <property type="match status" value="1"/>
</dbReference>
<keyword evidence="5" id="KW-1185">Reference proteome</keyword>
<dbReference type="SMART" id="SM00101">
    <property type="entry name" value="14_3_3"/>
    <property type="match status" value="1"/>
</dbReference>
<dbReference type="InterPro" id="IPR036815">
    <property type="entry name" value="14-3-3_dom_sf"/>
</dbReference>
<dbReference type="PRINTS" id="PR00305">
    <property type="entry name" value="1433ZETA"/>
</dbReference>
<evidence type="ECO:0000313" key="5">
    <source>
        <dbReference type="Proteomes" id="UP001174909"/>
    </source>
</evidence>
<organism evidence="4 5">
    <name type="scientific">Geodia barretti</name>
    <name type="common">Barrett's horny sponge</name>
    <dbReference type="NCBI Taxonomy" id="519541"/>
    <lineage>
        <taxon>Eukaryota</taxon>
        <taxon>Metazoa</taxon>
        <taxon>Porifera</taxon>
        <taxon>Demospongiae</taxon>
        <taxon>Heteroscleromorpha</taxon>
        <taxon>Tetractinellida</taxon>
        <taxon>Astrophorina</taxon>
        <taxon>Geodiidae</taxon>
        <taxon>Geodia</taxon>
    </lineage>
</organism>
<gene>
    <name evidence="4" type="ORF">GBAR_LOCUS13605</name>
</gene>
<comment type="similarity">
    <text evidence="1">Belongs to the 14-3-3 family.</text>
</comment>